<dbReference type="KEGG" id="mic:Mic7113_1119"/>
<dbReference type="AlphaFoldDB" id="K9WBY1"/>
<evidence type="ECO:0000313" key="2">
    <source>
        <dbReference type="Proteomes" id="UP000010471"/>
    </source>
</evidence>
<dbReference type="PANTHER" id="PTHR31118">
    <property type="entry name" value="CYCLASE-LIKE PROTEIN 2"/>
    <property type="match status" value="1"/>
</dbReference>
<dbReference type="Pfam" id="PF04199">
    <property type="entry name" value="Cyclase"/>
    <property type="match status" value="1"/>
</dbReference>
<dbReference type="Gene3D" id="3.50.30.50">
    <property type="entry name" value="Putative cyclase"/>
    <property type="match status" value="1"/>
</dbReference>
<dbReference type="eggNOG" id="COG1878">
    <property type="taxonomic scope" value="Bacteria"/>
</dbReference>
<dbReference type="HOGENOM" id="CLU_030671_2_0_3"/>
<dbReference type="InterPro" id="IPR007325">
    <property type="entry name" value="KFase/CYL"/>
</dbReference>
<sequence>MDSQSPSNLPANSFLPLTITIRRIVHLSHIIDPSIPLWPGDPPVEFETVAELEQQGYNLRRFSMGEHSGTHMNAPNSFYPQGMSIDQYSAESLIAPAVVIDIRQQAAANPDYVLTISDVLAWEQEYGQIPLKSVVLLFTGWQSKWSDKGAFFNQDASGEMHFPGFGSEATQFLLSQRQIAGVGIDTHGVDSGQDTTLATNHFVLEQPRIVLENLTNLDQLPAIGTILVIGIIRLLGGTGSPVAVLALVS</sequence>
<dbReference type="OrthoDB" id="5365325at2"/>
<dbReference type="EMBL" id="CP003630">
    <property type="protein sequence ID" value="AFZ17012.1"/>
    <property type="molecule type" value="Genomic_DNA"/>
</dbReference>
<name>K9WBY1_9CYAN</name>
<dbReference type="GO" id="GO:0019441">
    <property type="term" value="P:L-tryptophan catabolic process to kynurenine"/>
    <property type="evidence" value="ECO:0007669"/>
    <property type="project" value="InterPro"/>
</dbReference>
<accession>K9WBY1</accession>
<dbReference type="InterPro" id="IPR037175">
    <property type="entry name" value="KFase_sf"/>
</dbReference>
<dbReference type="PATRIC" id="fig|1173027.3.peg.1230"/>
<evidence type="ECO:0000313" key="1">
    <source>
        <dbReference type="EMBL" id="AFZ17012.1"/>
    </source>
</evidence>
<gene>
    <name evidence="1" type="ORF">Mic7113_1119</name>
</gene>
<dbReference type="Proteomes" id="UP000010471">
    <property type="component" value="Chromosome"/>
</dbReference>
<dbReference type="SUPFAM" id="SSF102198">
    <property type="entry name" value="Putative cyclase"/>
    <property type="match status" value="1"/>
</dbReference>
<proteinExistence type="predicted"/>
<reference evidence="1 2" key="1">
    <citation type="submission" date="2012-06" db="EMBL/GenBank/DDBJ databases">
        <title>Finished chromosome of genome of Microcoleus sp. PCC 7113.</title>
        <authorList>
            <consortium name="US DOE Joint Genome Institute"/>
            <person name="Gugger M."/>
            <person name="Coursin T."/>
            <person name="Rippka R."/>
            <person name="Tandeau De Marsac N."/>
            <person name="Huntemann M."/>
            <person name="Wei C.-L."/>
            <person name="Han J."/>
            <person name="Detter J.C."/>
            <person name="Han C."/>
            <person name="Tapia R."/>
            <person name="Chen A."/>
            <person name="Kyrpides N."/>
            <person name="Mavromatis K."/>
            <person name="Markowitz V."/>
            <person name="Szeto E."/>
            <person name="Ivanova N."/>
            <person name="Pagani I."/>
            <person name="Pati A."/>
            <person name="Goodwin L."/>
            <person name="Nordberg H.P."/>
            <person name="Cantor M.N."/>
            <person name="Hua S.X."/>
            <person name="Woyke T."/>
            <person name="Kerfeld C.A."/>
        </authorList>
    </citation>
    <scope>NUCLEOTIDE SEQUENCE [LARGE SCALE GENOMIC DNA]</scope>
    <source>
        <strain evidence="1 2">PCC 7113</strain>
    </source>
</reference>
<keyword evidence="1" id="KW-0378">Hydrolase</keyword>
<dbReference type="STRING" id="1173027.Mic7113_1119"/>
<protein>
    <submittedName>
        <fullName evidence="1">Putative metal-dependent hydrolase</fullName>
    </submittedName>
</protein>
<organism evidence="1 2">
    <name type="scientific">Allocoleopsis franciscana PCC 7113</name>
    <dbReference type="NCBI Taxonomy" id="1173027"/>
    <lineage>
        <taxon>Bacteria</taxon>
        <taxon>Bacillati</taxon>
        <taxon>Cyanobacteriota</taxon>
        <taxon>Cyanophyceae</taxon>
        <taxon>Coleofasciculales</taxon>
        <taxon>Coleofasciculaceae</taxon>
        <taxon>Allocoleopsis</taxon>
        <taxon>Allocoleopsis franciscana</taxon>
    </lineage>
</organism>
<dbReference type="GO" id="GO:0004061">
    <property type="term" value="F:arylformamidase activity"/>
    <property type="evidence" value="ECO:0007669"/>
    <property type="project" value="InterPro"/>
</dbReference>
<keyword evidence="2" id="KW-1185">Reference proteome</keyword>
<dbReference type="RefSeq" id="WP_015181172.1">
    <property type="nucleotide sequence ID" value="NC_019738.1"/>
</dbReference>
<dbReference type="PANTHER" id="PTHR31118:SF12">
    <property type="entry name" value="CYCLASE-LIKE PROTEIN 2"/>
    <property type="match status" value="1"/>
</dbReference>